<protein>
    <submittedName>
        <fullName evidence="2">Uncharacterized protein</fullName>
    </submittedName>
</protein>
<proteinExistence type="predicted"/>
<dbReference type="STRING" id="675120.N1PE55"/>
<organism evidence="2 3">
    <name type="scientific">Dothistroma septosporum (strain NZE10 / CBS 128990)</name>
    <name type="common">Red band needle blight fungus</name>
    <name type="synonym">Mycosphaerella pini</name>
    <dbReference type="NCBI Taxonomy" id="675120"/>
    <lineage>
        <taxon>Eukaryota</taxon>
        <taxon>Fungi</taxon>
        <taxon>Dikarya</taxon>
        <taxon>Ascomycota</taxon>
        <taxon>Pezizomycotina</taxon>
        <taxon>Dothideomycetes</taxon>
        <taxon>Dothideomycetidae</taxon>
        <taxon>Mycosphaerellales</taxon>
        <taxon>Mycosphaerellaceae</taxon>
        <taxon>Dothistroma</taxon>
    </lineage>
</organism>
<feature type="non-terminal residue" evidence="2">
    <location>
        <position position="1"/>
    </location>
</feature>
<sequence>PNAQHQQVRNGHTEAQQTQLMTLPRNQLEAMPPNRTHPMPSLPMQPMYNPATTHPVFFMNNFRKPPFPLPLTAGLNPVATGYVFAKDGTATRTKL</sequence>
<evidence type="ECO:0000313" key="2">
    <source>
        <dbReference type="EMBL" id="EME40632.1"/>
    </source>
</evidence>
<accession>N1PE55</accession>
<evidence type="ECO:0000256" key="1">
    <source>
        <dbReference type="SAM" id="MobiDB-lite"/>
    </source>
</evidence>
<gene>
    <name evidence="2" type="ORF">DOTSEDRAFT_136426</name>
</gene>
<reference evidence="2 3" key="2">
    <citation type="journal article" date="2012" name="PLoS Pathog.">
        <title>Diverse lifestyles and strategies of plant pathogenesis encoded in the genomes of eighteen Dothideomycetes fungi.</title>
        <authorList>
            <person name="Ohm R.A."/>
            <person name="Feau N."/>
            <person name="Henrissat B."/>
            <person name="Schoch C.L."/>
            <person name="Horwitz B.A."/>
            <person name="Barry K.W."/>
            <person name="Condon B.J."/>
            <person name="Copeland A.C."/>
            <person name="Dhillon B."/>
            <person name="Glaser F."/>
            <person name="Hesse C.N."/>
            <person name="Kosti I."/>
            <person name="LaButti K."/>
            <person name="Lindquist E.A."/>
            <person name="Lucas S."/>
            <person name="Salamov A.A."/>
            <person name="Bradshaw R.E."/>
            <person name="Ciuffetti L."/>
            <person name="Hamelin R.C."/>
            <person name="Kema G.H.J."/>
            <person name="Lawrence C."/>
            <person name="Scott J.A."/>
            <person name="Spatafora J.W."/>
            <person name="Turgeon B.G."/>
            <person name="de Wit P.J.G.M."/>
            <person name="Zhong S."/>
            <person name="Goodwin S.B."/>
            <person name="Grigoriev I.V."/>
        </authorList>
    </citation>
    <scope>NUCLEOTIDE SEQUENCE [LARGE SCALE GENOMIC DNA]</scope>
    <source>
        <strain evidence="3">NZE10 / CBS 128990</strain>
    </source>
</reference>
<evidence type="ECO:0000313" key="3">
    <source>
        <dbReference type="Proteomes" id="UP000016933"/>
    </source>
</evidence>
<dbReference type="OrthoDB" id="3535086at2759"/>
<reference evidence="3" key="1">
    <citation type="journal article" date="2012" name="PLoS Genet.">
        <title>The genomes of the fungal plant pathogens Cladosporium fulvum and Dothistroma septosporum reveal adaptation to different hosts and lifestyles but also signatures of common ancestry.</title>
        <authorList>
            <person name="de Wit P.J.G.M."/>
            <person name="van der Burgt A."/>
            <person name="Oekmen B."/>
            <person name="Stergiopoulos I."/>
            <person name="Abd-Elsalam K.A."/>
            <person name="Aerts A.L."/>
            <person name="Bahkali A.H."/>
            <person name="Beenen H.G."/>
            <person name="Chettri P."/>
            <person name="Cox M.P."/>
            <person name="Datema E."/>
            <person name="de Vries R.P."/>
            <person name="Dhillon B."/>
            <person name="Ganley A.R."/>
            <person name="Griffiths S.A."/>
            <person name="Guo Y."/>
            <person name="Hamelin R.C."/>
            <person name="Henrissat B."/>
            <person name="Kabir M.S."/>
            <person name="Jashni M.K."/>
            <person name="Kema G."/>
            <person name="Klaubauf S."/>
            <person name="Lapidus A."/>
            <person name="Levasseur A."/>
            <person name="Lindquist E."/>
            <person name="Mehrabi R."/>
            <person name="Ohm R.A."/>
            <person name="Owen T.J."/>
            <person name="Salamov A."/>
            <person name="Schwelm A."/>
            <person name="Schijlen E."/>
            <person name="Sun H."/>
            <person name="van den Burg H.A."/>
            <person name="van Ham R.C.H.J."/>
            <person name="Zhang S."/>
            <person name="Goodwin S.B."/>
            <person name="Grigoriev I.V."/>
            <person name="Collemare J."/>
            <person name="Bradshaw R.E."/>
        </authorList>
    </citation>
    <scope>NUCLEOTIDE SEQUENCE [LARGE SCALE GENOMIC DNA]</scope>
    <source>
        <strain evidence="3">NZE10 / CBS 128990</strain>
    </source>
</reference>
<dbReference type="Proteomes" id="UP000016933">
    <property type="component" value="Unassembled WGS sequence"/>
</dbReference>
<keyword evidence="3" id="KW-1185">Reference proteome</keyword>
<dbReference type="HOGENOM" id="CLU_160179_0_0_1"/>
<feature type="region of interest" description="Disordered" evidence="1">
    <location>
        <begin position="1"/>
        <end position="24"/>
    </location>
</feature>
<dbReference type="AlphaFoldDB" id="N1PE55"/>
<name>N1PE55_DOTSN</name>
<dbReference type="eggNOG" id="ENOG502TIW1">
    <property type="taxonomic scope" value="Eukaryota"/>
</dbReference>
<dbReference type="EMBL" id="KB446543">
    <property type="protein sequence ID" value="EME40632.1"/>
    <property type="molecule type" value="Genomic_DNA"/>
</dbReference>